<gene>
    <name evidence="3" type="ORF">U725_01705</name>
</gene>
<dbReference type="Proteomes" id="UP000028401">
    <property type="component" value="Unassembled WGS sequence"/>
</dbReference>
<comment type="caution">
    <text evidence="3">The sequence shown here is derived from an EMBL/GenBank/DDBJ whole genome shotgun (WGS) entry which is preliminary data.</text>
</comment>
<dbReference type="InterPro" id="IPR006015">
    <property type="entry name" value="Universal_stress_UspA"/>
</dbReference>
<sequence>MEGFDEFKNILVGVDESEGAQKAFQYAVKQASKTGAALLIASILEIEELNVYEALDPEYLSQKQSQLLLNLKKYKQYAENSGVKNIQLYSGEGDPAEEITKTILPATSADILIIGSRSMHGIKGYFGSHATYMVKNSPISITVIK</sequence>
<dbReference type="InterPro" id="IPR014729">
    <property type="entry name" value="Rossmann-like_a/b/a_fold"/>
</dbReference>
<dbReference type="CDD" id="cd00293">
    <property type="entry name" value="USP-like"/>
    <property type="match status" value="1"/>
</dbReference>
<dbReference type="PANTHER" id="PTHR46268">
    <property type="entry name" value="STRESS RESPONSE PROTEIN NHAX"/>
    <property type="match status" value="1"/>
</dbReference>
<dbReference type="Pfam" id="PF00582">
    <property type="entry name" value="Usp"/>
    <property type="match status" value="1"/>
</dbReference>
<dbReference type="PANTHER" id="PTHR46268:SF6">
    <property type="entry name" value="UNIVERSAL STRESS PROTEIN UP12"/>
    <property type="match status" value="1"/>
</dbReference>
<dbReference type="AlphaFoldDB" id="A0A084AA29"/>
<evidence type="ECO:0000313" key="4">
    <source>
        <dbReference type="Proteomes" id="UP000028401"/>
    </source>
</evidence>
<dbReference type="RefSeq" id="WP_003139952.1">
    <property type="nucleotide sequence ID" value="NZ_AZSI01000062.1"/>
</dbReference>
<dbReference type="InterPro" id="IPR006016">
    <property type="entry name" value="UspA"/>
</dbReference>
<organism evidence="3 4">
    <name type="scientific">Lactococcus cremoris subsp. cremoris GE214</name>
    <dbReference type="NCBI Taxonomy" id="1415168"/>
    <lineage>
        <taxon>Bacteria</taxon>
        <taxon>Bacillati</taxon>
        <taxon>Bacillota</taxon>
        <taxon>Bacilli</taxon>
        <taxon>Lactobacillales</taxon>
        <taxon>Streptococcaceae</taxon>
        <taxon>Lactococcus</taxon>
        <taxon>Lactococcus cremoris subsp. cremoris</taxon>
    </lineage>
</organism>
<dbReference type="PATRIC" id="fig|1415168.3.peg.1775"/>
<evidence type="ECO:0000256" key="1">
    <source>
        <dbReference type="ARBA" id="ARBA00008791"/>
    </source>
</evidence>
<name>A0A084AA29_LACLC</name>
<protein>
    <submittedName>
        <fullName evidence="3">Universal stress protein</fullName>
    </submittedName>
</protein>
<dbReference type="Gene3D" id="3.40.50.620">
    <property type="entry name" value="HUPs"/>
    <property type="match status" value="1"/>
</dbReference>
<evidence type="ECO:0000259" key="2">
    <source>
        <dbReference type="Pfam" id="PF00582"/>
    </source>
</evidence>
<dbReference type="EMBL" id="AZSI01000062">
    <property type="protein sequence ID" value="KEY62158.1"/>
    <property type="molecule type" value="Genomic_DNA"/>
</dbReference>
<dbReference type="SUPFAM" id="SSF52402">
    <property type="entry name" value="Adenine nucleotide alpha hydrolases-like"/>
    <property type="match status" value="1"/>
</dbReference>
<evidence type="ECO:0000313" key="3">
    <source>
        <dbReference type="EMBL" id="KEY62158.1"/>
    </source>
</evidence>
<dbReference type="PRINTS" id="PR01438">
    <property type="entry name" value="UNVRSLSTRESS"/>
</dbReference>
<accession>A0A084AA29</accession>
<reference evidence="3 4" key="1">
    <citation type="submission" date="2014-06" db="EMBL/GenBank/DDBJ databases">
        <title>Draft genome sequence of the putrescine producing strain Lactococcus lactis subsp cremoris GE214.</title>
        <authorList>
            <person name="Ladero V."/>
            <person name="Linares D.M."/>
            <person name="del Rio B."/>
            <person name="Mayo B."/>
            <person name="Martin M.C."/>
            <person name="Fernandez M."/>
            <person name="Alvarez M.A."/>
        </authorList>
    </citation>
    <scope>NUCLEOTIDE SEQUENCE [LARGE SCALE GENOMIC DNA]</scope>
    <source>
        <strain evidence="3 4">GE214</strain>
    </source>
</reference>
<proteinExistence type="inferred from homology"/>
<comment type="similarity">
    <text evidence="1">Belongs to the universal stress protein A family.</text>
</comment>
<feature type="domain" description="UspA" evidence="2">
    <location>
        <begin position="7"/>
        <end position="145"/>
    </location>
</feature>